<evidence type="ECO:0000313" key="3">
    <source>
        <dbReference type="EMBL" id="CDU25737.1"/>
    </source>
</evidence>
<dbReference type="InterPro" id="IPR010530">
    <property type="entry name" value="B12D"/>
</dbReference>
<gene>
    <name evidence="3" type="ORF">SPSC_05908</name>
</gene>
<proteinExistence type="predicted"/>
<dbReference type="OrthoDB" id="2550438at2759"/>
<organism evidence="3">
    <name type="scientific">Sporisorium scitamineum</name>
    <dbReference type="NCBI Taxonomy" id="49012"/>
    <lineage>
        <taxon>Eukaryota</taxon>
        <taxon>Fungi</taxon>
        <taxon>Dikarya</taxon>
        <taxon>Basidiomycota</taxon>
        <taxon>Ustilaginomycotina</taxon>
        <taxon>Ustilaginomycetes</taxon>
        <taxon>Ustilaginales</taxon>
        <taxon>Ustilaginaceae</taxon>
        <taxon>Sporisorium</taxon>
    </lineage>
</organism>
<keyword evidence="2" id="KW-0812">Transmembrane</keyword>
<evidence type="ECO:0000256" key="2">
    <source>
        <dbReference type="SAM" id="Phobius"/>
    </source>
</evidence>
<feature type="region of interest" description="Disordered" evidence="1">
    <location>
        <begin position="118"/>
        <end position="159"/>
    </location>
</feature>
<feature type="compositionally biased region" description="Basic and acidic residues" evidence="1">
    <location>
        <begin position="122"/>
        <end position="159"/>
    </location>
</feature>
<sequence>MRPMVPSSSTLRQGFAQVSAARPVAPVATRLGIAPRVLNRSFASSIVRKDDQSRAKADGVKQVMNRPEITPLFLFTGGMICLALFFGGRHLIKDKELRLDHQKQNRLATQTEQLDFDAMAKVADDPDGKLTKEAIEEEKKRSQRKQDIKQEKEKAANRV</sequence>
<reference evidence="3" key="1">
    <citation type="submission" date="2014-06" db="EMBL/GenBank/DDBJ databases">
        <authorList>
            <person name="Ju J."/>
            <person name="Zhang J."/>
        </authorList>
    </citation>
    <scope>NUCLEOTIDE SEQUENCE</scope>
    <source>
        <strain evidence="3">SscI8</strain>
    </source>
</reference>
<dbReference type="AlphaFoldDB" id="A0A127ZJA3"/>
<evidence type="ECO:0000256" key="1">
    <source>
        <dbReference type="SAM" id="MobiDB-lite"/>
    </source>
</evidence>
<protein>
    <submittedName>
        <fullName evidence="3">Uncharacterized protein</fullName>
    </submittedName>
</protein>
<keyword evidence="2" id="KW-0472">Membrane</keyword>
<accession>A0A127ZJA3</accession>
<feature type="transmembrane region" description="Helical" evidence="2">
    <location>
        <begin position="69"/>
        <end position="88"/>
    </location>
</feature>
<keyword evidence="2" id="KW-1133">Transmembrane helix</keyword>
<name>A0A127ZJA3_9BASI</name>
<dbReference type="Pfam" id="PF06522">
    <property type="entry name" value="B12D"/>
    <property type="match status" value="1"/>
</dbReference>
<dbReference type="EMBL" id="LK056691">
    <property type="protein sequence ID" value="CDU25737.1"/>
    <property type="molecule type" value="Genomic_DNA"/>
</dbReference>